<accession>A0ABN9YB13</accession>
<organism evidence="2 3">
    <name type="scientific">Prorocentrum cordatum</name>
    <dbReference type="NCBI Taxonomy" id="2364126"/>
    <lineage>
        <taxon>Eukaryota</taxon>
        <taxon>Sar</taxon>
        <taxon>Alveolata</taxon>
        <taxon>Dinophyceae</taxon>
        <taxon>Prorocentrales</taxon>
        <taxon>Prorocentraceae</taxon>
        <taxon>Prorocentrum</taxon>
    </lineage>
</organism>
<feature type="compositionally biased region" description="Pro residues" evidence="1">
    <location>
        <begin position="424"/>
        <end position="443"/>
    </location>
</feature>
<dbReference type="Proteomes" id="UP001189429">
    <property type="component" value="Unassembled WGS sequence"/>
</dbReference>
<feature type="region of interest" description="Disordered" evidence="1">
    <location>
        <begin position="195"/>
        <end position="238"/>
    </location>
</feature>
<comment type="caution">
    <text evidence="2">The sequence shown here is derived from an EMBL/GenBank/DDBJ whole genome shotgun (WGS) entry which is preliminary data.</text>
</comment>
<feature type="region of interest" description="Disordered" evidence="1">
    <location>
        <begin position="532"/>
        <end position="808"/>
    </location>
</feature>
<feature type="compositionally biased region" description="Low complexity" evidence="1">
    <location>
        <begin position="552"/>
        <end position="563"/>
    </location>
</feature>
<evidence type="ECO:0000313" key="2">
    <source>
        <dbReference type="EMBL" id="CAK0908441.1"/>
    </source>
</evidence>
<feature type="compositionally biased region" description="Pro residues" evidence="1">
    <location>
        <begin position="642"/>
        <end position="655"/>
    </location>
</feature>
<sequence>MDLTAEIRERAWIQCRFAHVLHVVVQCRWWAERLALHPAVGSSLQALRVAGDFPVSPLWLSSVGHHAALFGLRLAPLVALPGVWLAVVGLADPRAQAAVRRAAVAPAFAALLGYPALAGAFDASGEAGQHALRVVARCLLLRPRRGAQPRNDEEGIEAIDVEARSRFSAEFQIPPARWASQPRVTAKSGWITFSAGRSTERRAQLQDPRAVGAGGGGSPAAAAEGARVEAPEDRGRPRGALVAIGGFPSRSWPDRMPWQEWAAGSAGAAAAEGRGAAGPAGAARELTITVPEGALPGTELCGRAPDGSEMCVEVPEGALPGSVLAVSRDPATGAWRSESRQRPDAGGSPSEAAGRSPAADAGGPVTVRLAVPAGATAGCKVDFTTPEGVELCMVVPDGVRQGAELVLTRASADAPWQCEVGSPGPAPPETPPAQPASPQPASPQRPQAPGTLLQRLAAAAAAAPGGGPSPEGAAATSPVGLGPAFSFAAAAAGEPAPAPSAPLQLAAASGVSVGSPPAAALEVEVSLLGPRRAPRGAEVDAAPPHRQPGSPAGQQQNWAQAAQERSPIPRHASEDFDDCCDDMDEGVHAGPSIADQLGAFSRTTAVGAKARSSSRPPSPPRPGGHGPACGEARCRPASPSRPACPPPPPSPPPLDFPDLGAPRDALGQEAPYVPPSSRHELHLDGQVPSSGSYVPPPWAQSQPLEQRRSYVPPPAASAHFAPLPQIPHGAQVPAPPELGRSLSPPLQRPGAGASHSPPAFASGIGTYPAAGPFQHGPSISTLPGQDGAHAGGQEQQGPWPPPQALPNPLMAGLQELKVPGLRPLAVPQIFPAPCAAAPLGSLPLVPPGVGGMPGPGPVPFGAPRPHLLGSAYGPPPPLQGQPPTHLYAPVHPAHGAMHGFPVPGYR</sequence>
<keyword evidence="3" id="KW-1185">Reference proteome</keyword>
<gene>
    <name evidence="2" type="ORF">PCOR1329_LOCUS83122</name>
</gene>
<feature type="compositionally biased region" description="Acidic residues" evidence="1">
    <location>
        <begin position="575"/>
        <end position="584"/>
    </location>
</feature>
<protein>
    <submittedName>
        <fullName evidence="2">Uncharacterized protein</fullName>
    </submittedName>
</protein>
<proteinExistence type="predicted"/>
<reference evidence="2" key="1">
    <citation type="submission" date="2023-10" db="EMBL/GenBank/DDBJ databases">
        <authorList>
            <person name="Chen Y."/>
            <person name="Shah S."/>
            <person name="Dougan E. K."/>
            <person name="Thang M."/>
            <person name="Chan C."/>
        </authorList>
    </citation>
    <scope>NUCLEOTIDE SEQUENCE [LARGE SCALE GENOMIC DNA]</scope>
</reference>
<dbReference type="EMBL" id="CAUYUJ010022015">
    <property type="protein sequence ID" value="CAK0908441.1"/>
    <property type="molecule type" value="Genomic_DNA"/>
</dbReference>
<feature type="region of interest" description="Disordered" evidence="1">
    <location>
        <begin position="330"/>
        <end position="362"/>
    </location>
</feature>
<feature type="region of interest" description="Disordered" evidence="1">
    <location>
        <begin position="416"/>
        <end position="477"/>
    </location>
</feature>
<name>A0ABN9YB13_9DINO</name>
<evidence type="ECO:0000313" key="3">
    <source>
        <dbReference type="Proteomes" id="UP001189429"/>
    </source>
</evidence>
<evidence type="ECO:0000256" key="1">
    <source>
        <dbReference type="SAM" id="MobiDB-lite"/>
    </source>
</evidence>
<feature type="compositionally biased region" description="Basic and acidic residues" evidence="1">
    <location>
        <begin position="226"/>
        <end position="236"/>
    </location>
</feature>